<dbReference type="SUPFAM" id="SSF53850">
    <property type="entry name" value="Periplasmic binding protein-like II"/>
    <property type="match status" value="1"/>
</dbReference>
<dbReference type="PANTHER" id="PTHR30290:SF10">
    <property type="entry name" value="PERIPLASMIC OLIGOPEPTIDE-BINDING PROTEIN-RELATED"/>
    <property type="match status" value="1"/>
</dbReference>
<dbReference type="InterPro" id="IPR000914">
    <property type="entry name" value="SBP_5_dom"/>
</dbReference>
<comment type="caution">
    <text evidence="11">The sequence shown here is derived from an EMBL/GenBank/DDBJ whole genome shotgun (WGS) entry which is preliminary data.</text>
</comment>
<feature type="chain" id="PRO_5038718579" evidence="9">
    <location>
        <begin position="22"/>
        <end position="580"/>
    </location>
</feature>
<feature type="domain" description="Solute-binding protein family 5" evidence="10">
    <location>
        <begin position="109"/>
        <end position="498"/>
    </location>
</feature>
<dbReference type="OrthoDB" id="9801912at2"/>
<dbReference type="EMBL" id="AVBF01000003">
    <property type="protein sequence ID" value="KGP74360.1"/>
    <property type="molecule type" value="Genomic_DNA"/>
</dbReference>
<keyword evidence="7" id="KW-0449">Lipoprotein</keyword>
<dbReference type="InterPro" id="IPR030678">
    <property type="entry name" value="Peptide/Ni-bd"/>
</dbReference>
<gene>
    <name evidence="11" type="ORF">N782_15565</name>
</gene>
<dbReference type="InterPro" id="IPR039424">
    <property type="entry name" value="SBP_5"/>
</dbReference>
<dbReference type="PANTHER" id="PTHR30290">
    <property type="entry name" value="PERIPLASMIC BINDING COMPONENT OF ABC TRANSPORTER"/>
    <property type="match status" value="1"/>
</dbReference>
<protein>
    <submittedName>
        <fullName evidence="11">Peptide ABC transporter substrate-binding protein</fullName>
    </submittedName>
</protein>
<dbReference type="GO" id="GO:1904680">
    <property type="term" value="F:peptide transmembrane transporter activity"/>
    <property type="evidence" value="ECO:0007669"/>
    <property type="project" value="TreeGrafter"/>
</dbReference>
<dbReference type="STRING" id="1385514.N782_15565"/>
<keyword evidence="3" id="KW-0813">Transport</keyword>
<dbReference type="GO" id="GO:0030288">
    <property type="term" value="C:outer membrane-bounded periplasmic space"/>
    <property type="evidence" value="ECO:0007669"/>
    <property type="project" value="UniProtKB-ARBA"/>
</dbReference>
<dbReference type="GO" id="GO:0043190">
    <property type="term" value="C:ATP-binding cassette (ABC) transporter complex"/>
    <property type="evidence" value="ECO:0007669"/>
    <property type="project" value="InterPro"/>
</dbReference>
<name>A0A0A2TYQ0_9BACI</name>
<evidence type="ECO:0000256" key="4">
    <source>
        <dbReference type="ARBA" id="ARBA00022729"/>
    </source>
</evidence>
<dbReference type="CDD" id="cd08504">
    <property type="entry name" value="PBP2_OppA"/>
    <property type="match status" value="1"/>
</dbReference>
<feature type="region of interest" description="Disordered" evidence="8">
    <location>
        <begin position="25"/>
        <end position="64"/>
    </location>
</feature>
<dbReference type="Gene3D" id="3.90.76.10">
    <property type="entry name" value="Dipeptide-binding Protein, Domain 1"/>
    <property type="match status" value="1"/>
</dbReference>
<evidence type="ECO:0000256" key="3">
    <source>
        <dbReference type="ARBA" id="ARBA00022448"/>
    </source>
</evidence>
<evidence type="ECO:0000256" key="6">
    <source>
        <dbReference type="ARBA" id="ARBA00023139"/>
    </source>
</evidence>
<dbReference type="RefSeq" id="WP_036815654.1">
    <property type="nucleotide sequence ID" value="NZ_AVBF01000003.1"/>
</dbReference>
<evidence type="ECO:0000256" key="2">
    <source>
        <dbReference type="ARBA" id="ARBA00005695"/>
    </source>
</evidence>
<comment type="subcellular location">
    <subcellularLocation>
        <location evidence="1">Cell membrane</location>
        <topology evidence="1">Lipid-anchor</topology>
    </subcellularLocation>
</comment>
<organism evidence="11 12">
    <name type="scientific">Pontibacillus yanchengensis Y32</name>
    <dbReference type="NCBI Taxonomy" id="1385514"/>
    <lineage>
        <taxon>Bacteria</taxon>
        <taxon>Bacillati</taxon>
        <taxon>Bacillota</taxon>
        <taxon>Bacilli</taxon>
        <taxon>Bacillales</taxon>
        <taxon>Bacillaceae</taxon>
        <taxon>Pontibacillus</taxon>
    </lineage>
</organism>
<keyword evidence="4 9" id="KW-0732">Signal</keyword>
<dbReference type="Pfam" id="PF00496">
    <property type="entry name" value="SBP_bac_5"/>
    <property type="match status" value="1"/>
</dbReference>
<accession>A0A0A2TYQ0</accession>
<evidence type="ECO:0000313" key="11">
    <source>
        <dbReference type="EMBL" id="KGP74360.1"/>
    </source>
</evidence>
<feature type="compositionally biased region" description="Acidic residues" evidence="8">
    <location>
        <begin position="28"/>
        <end position="57"/>
    </location>
</feature>
<dbReference type="FunFam" id="3.90.76.10:FF:000001">
    <property type="entry name" value="Oligopeptide ABC transporter substrate-binding protein"/>
    <property type="match status" value="1"/>
</dbReference>
<dbReference type="AlphaFoldDB" id="A0A0A2TYQ0"/>
<dbReference type="FunFam" id="3.10.105.10:FF:000001">
    <property type="entry name" value="Oligopeptide ABC transporter, oligopeptide-binding protein"/>
    <property type="match status" value="1"/>
</dbReference>
<reference evidence="11 12" key="1">
    <citation type="journal article" date="2015" name="Stand. Genomic Sci.">
        <title>High quality draft genome sequence of the moderately halophilic bacterium Pontibacillus yanchengensis Y32(T) and comparison among Pontibacillus genomes.</title>
        <authorList>
            <person name="Huang J."/>
            <person name="Qiao Z.X."/>
            <person name="Tang J.W."/>
            <person name="Wang G."/>
        </authorList>
    </citation>
    <scope>NUCLEOTIDE SEQUENCE [LARGE SCALE GENOMIC DNA]</scope>
    <source>
        <strain evidence="11 12">Y32</strain>
    </source>
</reference>
<proteinExistence type="inferred from homology"/>
<dbReference type="PROSITE" id="PS51257">
    <property type="entry name" value="PROKAR_LIPOPROTEIN"/>
    <property type="match status" value="1"/>
</dbReference>
<dbReference type="eggNOG" id="COG4166">
    <property type="taxonomic scope" value="Bacteria"/>
</dbReference>
<evidence type="ECO:0000256" key="7">
    <source>
        <dbReference type="ARBA" id="ARBA00023288"/>
    </source>
</evidence>
<evidence type="ECO:0000313" key="12">
    <source>
        <dbReference type="Proteomes" id="UP000030147"/>
    </source>
</evidence>
<dbReference type="Gene3D" id="3.10.105.10">
    <property type="entry name" value="Dipeptide-binding Protein, Domain 3"/>
    <property type="match status" value="1"/>
</dbReference>
<evidence type="ECO:0000256" key="8">
    <source>
        <dbReference type="SAM" id="MobiDB-lite"/>
    </source>
</evidence>
<evidence type="ECO:0000259" key="10">
    <source>
        <dbReference type="Pfam" id="PF00496"/>
    </source>
</evidence>
<keyword evidence="5" id="KW-0571">Peptide transport</keyword>
<feature type="signal peptide" evidence="9">
    <location>
        <begin position="1"/>
        <end position="21"/>
    </location>
</feature>
<keyword evidence="6" id="KW-0564">Palmitate</keyword>
<dbReference type="PIRSF" id="PIRSF002741">
    <property type="entry name" value="MppA"/>
    <property type="match status" value="1"/>
</dbReference>
<dbReference type="Gene3D" id="3.40.190.10">
    <property type="entry name" value="Periplasmic binding protein-like II"/>
    <property type="match status" value="1"/>
</dbReference>
<keyword evidence="12" id="KW-1185">Reference proteome</keyword>
<evidence type="ECO:0000256" key="5">
    <source>
        <dbReference type="ARBA" id="ARBA00022856"/>
    </source>
</evidence>
<sequence length="580" mass="64536">MRNTKWSLLLVLGLVLTMFLAACSGGGSEDEGSGNEGDGENTEETDEGSEGEGDSGDDASGASNETLRLTEGSEIPSMDASKVQTSTGIQFVTAVQEGLYRLAPGGEIVDGVAKKSETEVSEDGLTWTFHLRDNATWANGDKVTAGDFVYAWQRAINPDTGSVYGPYLMKGNLKNATAIANGEMEPSELGVEAKDEQTLVVNLETPVPYFDSFAAFPTFYPLHKEFVEEQGENYALEADTILSNGPFKMESWDHGSSWKLVKNEDYWDASNVDLGAIDVRVVKERATSVNLYQTGKVDKAGLGGDFIDKYKTDSDYKELQETVLFYLKFNQDSATQGEKMQNESFRRAIAQGFNKEDYVNVVVGNSSIPANYFIPTGLDKHPETDEGFRDINGEMLKFDLEKAQEHWSKAKEELGFEEVELSFLSGDTESAKLTSEFFKNQLEKNLPGLTIKLKQVPFKERVRIENASEYELTFSGWGPDYADAMTFLDLWVTGGPNNDMGYSNEEYDKLINQARTDLATKPVERFEAMLEAEKVLLDDAAIAPVYQRVRSVLQKPYVKNMDQLNPFGNDYSYKFVEIEK</sequence>
<comment type="similarity">
    <text evidence="2">Belongs to the bacterial solute-binding protein 5 family.</text>
</comment>
<dbReference type="Proteomes" id="UP000030147">
    <property type="component" value="Unassembled WGS sequence"/>
</dbReference>
<evidence type="ECO:0000256" key="9">
    <source>
        <dbReference type="SAM" id="SignalP"/>
    </source>
</evidence>
<evidence type="ECO:0000256" key="1">
    <source>
        <dbReference type="ARBA" id="ARBA00004193"/>
    </source>
</evidence>
<dbReference type="GO" id="GO:0015833">
    <property type="term" value="P:peptide transport"/>
    <property type="evidence" value="ECO:0007669"/>
    <property type="project" value="UniProtKB-KW"/>
</dbReference>
<keyword evidence="5" id="KW-0653">Protein transport</keyword>